<dbReference type="RefSeq" id="WP_027833888.1">
    <property type="nucleotide sequence ID" value="NZ_CP021330.1"/>
</dbReference>
<sequence>MKFAQYASVAALVVAGTVAATGAQARDQISIVGSSTVFPFATAVAERFGQTSDFPTPVVESTGSGGGLKLFCEGVGEGTPDITNASRRIKNSEIDKCMANGATPVEVKVGFDGIVLAGAKSGADLSVSRDQIFAALAKNVVVDGQIIANPYVNWSDIDPSLPASKIEVLGPPPTSGTRDAFVELVMEESCQEGIEEDACGEIREDGAFIDAGENDNLIVQKLEANPAAVGIFGFSFLDQNADKIKGATVDGVEPTFDAIADGDYPVSRSLYFYVKKEHVGVIPGIQEYVAEFTNEAAWGDEGYLTEKGLIPLPAEARAEFKSDAENLVPAEKM</sequence>
<dbReference type="PANTHER" id="PTHR30570:SF1">
    <property type="entry name" value="PHOSPHATE-BINDING PROTEIN PSTS"/>
    <property type="match status" value="1"/>
</dbReference>
<organism evidence="4 5">
    <name type="scientific">Maritalea myrionectae</name>
    <dbReference type="NCBI Taxonomy" id="454601"/>
    <lineage>
        <taxon>Bacteria</taxon>
        <taxon>Pseudomonadati</taxon>
        <taxon>Pseudomonadota</taxon>
        <taxon>Alphaproteobacteria</taxon>
        <taxon>Hyphomicrobiales</taxon>
        <taxon>Devosiaceae</taxon>
        <taxon>Maritalea</taxon>
    </lineage>
</organism>
<keyword evidence="1 2" id="KW-0732">Signal</keyword>
<dbReference type="Proteomes" id="UP000258927">
    <property type="component" value="Chromosome"/>
</dbReference>
<dbReference type="Gene3D" id="3.40.190.10">
    <property type="entry name" value="Periplasmic binding protein-like II"/>
    <property type="match status" value="2"/>
</dbReference>
<dbReference type="PANTHER" id="PTHR30570">
    <property type="entry name" value="PERIPLASMIC PHOSPHATE BINDING COMPONENT OF PHOSPHATE ABC TRANSPORTER"/>
    <property type="match status" value="1"/>
</dbReference>
<dbReference type="InterPro" id="IPR050811">
    <property type="entry name" value="Phosphate_ABC_transporter"/>
</dbReference>
<dbReference type="KEGG" id="mmyr:MXMO3_03023"/>
<dbReference type="EMBL" id="CP021330">
    <property type="protein sequence ID" value="AVX05530.1"/>
    <property type="molecule type" value="Genomic_DNA"/>
</dbReference>
<proteinExistence type="predicted"/>
<evidence type="ECO:0000259" key="3">
    <source>
        <dbReference type="Pfam" id="PF12849"/>
    </source>
</evidence>
<dbReference type="SUPFAM" id="SSF53850">
    <property type="entry name" value="Periplasmic binding protein-like II"/>
    <property type="match status" value="1"/>
</dbReference>
<reference evidence="4 5" key="1">
    <citation type="submission" date="2017-05" db="EMBL/GenBank/DDBJ databases">
        <title>Genome Analysis of Maritalea myrionectae HL2708#5.</title>
        <authorList>
            <consortium name="Cotde Inc.-PKNU"/>
            <person name="Jang D."/>
            <person name="Oh H.-M."/>
        </authorList>
    </citation>
    <scope>NUCLEOTIDE SEQUENCE [LARGE SCALE GENOMIC DNA]</scope>
    <source>
        <strain evidence="4 5">HL2708#5</strain>
    </source>
</reference>
<accession>A0A2R4MHT1</accession>
<evidence type="ECO:0000313" key="4">
    <source>
        <dbReference type="EMBL" id="AVX05530.1"/>
    </source>
</evidence>
<dbReference type="AlphaFoldDB" id="A0A2R4MHT1"/>
<gene>
    <name evidence="4" type="ORF">MXMO3_03023</name>
</gene>
<evidence type="ECO:0000256" key="2">
    <source>
        <dbReference type="SAM" id="SignalP"/>
    </source>
</evidence>
<name>A0A2R4MHT1_9HYPH</name>
<evidence type="ECO:0000313" key="5">
    <source>
        <dbReference type="Proteomes" id="UP000258927"/>
    </source>
</evidence>
<dbReference type="Pfam" id="PF12849">
    <property type="entry name" value="PBP_like_2"/>
    <property type="match status" value="1"/>
</dbReference>
<evidence type="ECO:0000256" key="1">
    <source>
        <dbReference type="ARBA" id="ARBA00022729"/>
    </source>
</evidence>
<keyword evidence="5" id="KW-1185">Reference proteome</keyword>
<feature type="domain" description="PBP" evidence="3">
    <location>
        <begin position="19"/>
        <end position="294"/>
    </location>
</feature>
<dbReference type="STRING" id="1122213.GCA_000423365_00714"/>
<feature type="chain" id="PRO_5015336910" description="PBP domain-containing protein" evidence="2">
    <location>
        <begin position="26"/>
        <end position="333"/>
    </location>
</feature>
<dbReference type="InterPro" id="IPR024370">
    <property type="entry name" value="PBP_domain"/>
</dbReference>
<protein>
    <recommendedName>
        <fullName evidence="3">PBP domain-containing protein</fullName>
    </recommendedName>
</protein>
<feature type="signal peptide" evidence="2">
    <location>
        <begin position="1"/>
        <end position="25"/>
    </location>
</feature>
<dbReference type="CDD" id="cd13654">
    <property type="entry name" value="PBP2_phosphate_like_2"/>
    <property type="match status" value="1"/>
</dbReference>